<gene>
    <name evidence="1" type="ORF">GT464_07510</name>
</gene>
<evidence type="ECO:0008006" key="3">
    <source>
        <dbReference type="Google" id="ProtNLM"/>
    </source>
</evidence>
<comment type="caution">
    <text evidence="1">The sequence shown here is derived from an EMBL/GenBank/DDBJ whole genome shotgun (WGS) entry which is preliminary data.</text>
</comment>
<dbReference type="AlphaFoldDB" id="A0A6N9JJW0"/>
<reference evidence="1 2" key="1">
    <citation type="journal article" date="2019" name="Nat. Med.">
        <title>A library of human gut bacterial isolates paired with longitudinal multiomics data enables mechanistic microbiome research.</title>
        <authorList>
            <person name="Poyet M."/>
            <person name="Groussin M."/>
            <person name="Gibbons S.M."/>
            <person name="Avila-Pacheco J."/>
            <person name="Jiang X."/>
            <person name="Kearney S.M."/>
            <person name="Perrotta A.R."/>
            <person name="Berdy B."/>
            <person name="Zhao S."/>
            <person name="Lieberman T.D."/>
            <person name="Swanson P.K."/>
            <person name="Smith M."/>
            <person name="Roesemann S."/>
            <person name="Alexander J.E."/>
            <person name="Rich S.A."/>
            <person name="Livny J."/>
            <person name="Vlamakis H."/>
            <person name="Clish C."/>
            <person name="Bullock K."/>
            <person name="Deik A."/>
            <person name="Scott J."/>
            <person name="Pierce K.A."/>
            <person name="Xavier R.J."/>
            <person name="Alm E.J."/>
        </authorList>
    </citation>
    <scope>NUCLEOTIDE SEQUENCE [LARGE SCALE GENOMIC DNA]</scope>
    <source>
        <strain evidence="1 2">BIOML-A20</strain>
    </source>
</reference>
<dbReference type="RefSeq" id="WP_147330301.1">
    <property type="nucleotide sequence ID" value="NZ_WWSR01000012.1"/>
</dbReference>
<evidence type="ECO:0000313" key="1">
    <source>
        <dbReference type="EMBL" id="MZJ39790.1"/>
    </source>
</evidence>
<dbReference type="InterPro" id="IPR027417">
    <property type="entry name" value="P-loop_NTPase"/>
</dbReference>
<organism evidence="1 2">
    <name type="scientific">Collinsella aerofaciens</name>
    <dbReference type="NCBI Taxonomy" id="74426"/>
    <lineage>
        <taxon>Bacteria</taxon>
        <taxon>Bacillati</taxon>
        <taxon>Actinomycetota</taxon>
        <taxon>Coriobacteriia</taxon>
        <taxon>Coriobacteriales</taxon>
        <taxon>Coriobacteriaceae</taxon>
        <taxon>Collinsella</taxon>
    </lineage>
</organism>
<dbReference type="Proteomes" id="UP000469380">
    <property type="component" value="Unassembled WGS sequence"/>
</dbReference>
<name>A0A6N9JJW0_9ACTN</name>
<accession>A0A6N9JJW0</accession>
<sequence length="314" mass="34500">MGPSISSRLRGRFSRYAVVLAEADVACNQVTFFLEDVTLHREIKASRVEDLCPANAYEFRVQNGTSIDLRTSGSMLIAGKTTGVIALLLQALLAGPDGHGSQVLIIDPKQAEPSRLPRVVSLNADGDARAILSALSRFADSIKERQSFLNDRSTETGDAVHWWDAGLHVSLLFMDEYVALRTLFPKRASKEDPDYCLATFDGLVKRIVTMGASAGCYAIISIAEASVEEGGLPSMLRSACSTRVLFKPTLPEARLIWGAERLLDLGAPRTFSPGDAWFSSTDGAHDRIGFVHFPIMDFPVYRELGRLLDLYFRE</sequence>
<evidence type="ECO:0000313" key="2">
    <source>
        <dbReference type="Proteomes" id="UP000469380"/>
    </source>
</evidence>
<proteinExistence type="predicted"/>
<dbReference type="Gene3D" id="3.40.50.300">
    <property type="entry name" value="P-loop containing nucleotide triphosphate hydrolases"/>
    <property type="match status" value="1"/>
</dbReference>
<protein>
    <recommendedName>
        <fullName evidence="3">FtsK domain-containing protein</fullName>
    </recommendedName>
</protein>
<dbReference type="EMBL" id="WWSR01000012">
    <property type="protein sequence ID" value="MZJ39790.1"/>
    <property type="molecule type" value="Genomic_DNA"/>
</dbReference>